<keyword evidence="1" id="KW-0472">Membrane</keyword>
<dbReference type="AlphaFoldDB" id="C7GK16"/>
<feature type="transmembrane region" description="Helical" evidence="1">
    <location>
        <begin position="137"/>
        <end position="159"/>
    </location>
</feature>
<feature type="transmembrane region" description="Helical" evidence="1">
    <location>
        <begin position="234"/>
        <end position="262"/>
    </location>
</feature>
<keyword evidence="1" id="KW-1133">Transmembrane helix</keyword>
<evidence type="ECO:0000256" key="1">
    <source>
        <dbReference type="SAM" id="Phobius"/>
    </source>
</evidence>
<dbReference type="InterPro" id="IPR052786">
    <property type="entry name" value="Spore_wall_assembly"/>
</dbReference>
<dbReference type="GO" id="GO:0005811">
    <property type="term" value="C:lipid droplet"/>
    <property type="evidence" value="ECO:0007669"/>
    <property type="project" value="TreeGrafter"/>
</dbReference>
<sequence length="343" mass="39628">MKAGIELISHSQASHATHANSMTLAEKGPQRLKRPFKEHSSSKESNVSRWLKIFIRQFDIWFPETIPTMKVRYELLRKNFIKEIFNSRAFIYPFLVGFYEVLTNPVYWKHILLFAVCYALIFVTIAGLFYVTLVPLLVTWAILLLGPLGVILVHIQWILQTNVLTAFVCRTLVLTHITNQIFDISLVLQDQDEFLNEVKVLPKPQKPHRKIDEPDAVRNFNTIKGSRIFKIPRLLFRMFFKVSNFTSLTLLSLIPIVGPILANQLMAPKRTFTYLQRYFLLKGFSKKQAKDFQYEHYASFICFGMSAGLLELIPFFTIVTISSNTVGAAKWCSSLLKGERKKE</sequence>
<keyword evidence="1" id="KW-0812">Transmembrane</keyword>
<dbReference type="GO" id="GO:0005619">
    <property type="term" value="C:ascospore wall"/>
    <property type="evidence" value="ECO:0007669"/>
    <property type="project" value="TreeGrafter"/>
</dbReference>
<organism evidence="2 3">
    <name type="scientific">Saccharomyces cerevisiae (strain JAY291)</name>
    <name type="common">Baker's yeast</name>
    <dbReference type="NCBI Taxonomy" id="574961"/>
    <lineage>
        <taxon>Eukaryota</taxon>
        <taxon>Fungi</taxon>
        <taxon>Dikarya</taxon>
        <taxon>Ascomycota</taxon>
        <taxon>Saccharomycotina</taxon>
        <taxon>Saccharomycetes</taxon>
        <taxon>Saccharomycetales</taxon>
        <taxon>Saccharomycetaceae</taxon>
        <taxon>Saccharomyces</taxon>
    </lineage>
</organism>
<reference evidence="2 3" key="1">
    <citation type="journal article" date="2009" name="Genome Res.">
        <title>Genome structure of a Saccharomyces cerevisiae strain widely used in bioethanol production.</title>
        <authorList>
            <person name="Argueso J.L."/>
            <person name="Carazzolle M.F."/>
            <person name="Mieczkowski P.A."/>
            <person name="Duarte F.M."/>
            <person name="Netto O.V."/>
            <person name="Missawa S.K."/>
            <person name="Galzerani F."/>
            <person name="Costa G.G."/>
            <person name="Vidal R.O."/>
            <person name="Noronha M.F."/>
            <person name="Dominska M."/>
            <person name="Andrietta M.G."/>
            <person name="Andrietta S.R."/>
            <person name="Cunha A.F."/>
            <person name="Gomes L.H."/>
            <person name="Tavares F.C."/>
            <person name="Alcarde A.R."/>
            <person name="Dietrich F.S."/>
            <person name="McCusker J.H."/>
            <person name="Petes T.D."/>
            <person name="Pereira G.A."/>
        </authorList>
    </citation>
    <scope>NUCLEOTIDE SEQUENCE [LARGE SCALE GENOMIC DNA]</scope>
    <source>
        <strain evidence="2 3">JAY291</strain>
    </source>
</reference>
<dbReference type="PANTHER" id="PTHR34292:SF3">
    <property type="entry name" value="OUTER SPORE WALL PROTEIN LDS2-RELATED"/>
    <property type="match status" value="1"/>
</dbReference>
<comment type="caution">
    <text evidence="2">The sequence shown here is derived from an EMBL/GenBank/DDBJ whole genome shotgun (WGS) entry which is preliminary data.</text>
</comment>
<proteinExistence type="predicted"/>
<protein>
    <submittedName>
        <fullName evidence="2">YOL048C-like protein</fullName>
    </submittedName>
</protein>
<dbReference type="PANTHER" id="PTHR34292">
    <property type="entry name" value="OUTER SPORE WALL PROTEIN LDS1"/>
    <property type="match status" value="1"/>
</dbReference>
<dbReference type="OrthoDB" id="10012223at2759"/>
<dbReference type="Proteomes" id="UP000008073">
    <property type="component" value="Unassembled WGS sequence"/>
</dbReference>
<name>C7GK16_YEAS2</name>
<dbReference type="GO" id="GO:0005628">
    <property type="term" value="C:prospore membrane"/>
    <property type="evidence" value="ECO:0007669"/>
    <property type="project" value="TreeGrafter"/>
</dbReference>
<gene>
    <name evidence="2" type="ORF">C1Q_00515</name>
</gene>
<feature type="transmembrane region" description="Helical" evidence="1">
    <location>
        <begin position="111"/>
        <end position="131"/>
    </location>
</feature>
<dbReference type="EMBL" id="ACFL01000018">
    <property type="protein sequence ID" value="EEU08823.1"/>
    <property type="molecule type" value="Genomic_DNA"/>
</dbReference>
<feature type="transmembrane region" description="Helical" evidence="1">
    <location>
        <begin position="297"/>
        <end position="321"/>
    </location>
</feature>
<evidence type="ECO:0000313" key="2">
    <source>
        <dbReference type="EMBL" id="EEU08823.1"/>
    </source>
</evidence>
<accession>C7GK16</accession>
<evidence type="ECO:0000313" key="3">
    <source>
        <dbReference type="Proteomes" id="UP000008073"/>
    </source>
</evidence>